<feature type="signal peptide" evidence="1">
    <location>
        <begin position="1"/>
        <end position="19"/>
    </location>
</feature>
<reference evidence="2 3" key="1">
    <citation type="submission" date="2020-11" db="EMBL/GenBank/DDBJ databases">
        <title>Enhanced detection system for hospital associated transmission using whole genome sequencing surveillance.</title>
        <authorList>
            <person name="Harrison L.H."/>
            <person name="Van Tyne D."/>
            <person name="Marsh J.W."/>
            <person name="Griffith M.P."/>
            <person name="Snyder D.J."/>
            <person name="Cooper V.S."/>
            <person name="Mustapha M."/>
        </authorList>
    </citation>
    <scope>NUCLEOTIDE SEQUENCE [LARGE SCALE GENOMIC DNA]</scope>
    <source>
        <strain evidence="2 3">CB00117</strain>
    </source>
</reference>
<feature type="chain" id="PRO_5045598109" evidence="1">
    <location>
        <begin position="20"/>
        <end position="145"/>
    </location>
</feature>
<proteinExistence type="predicted"/>
<protein>
    <submittedName>
        <fullName evidence="2">Uncharacterized protein</fullName>
    </submittedName>
</protein>
<comment type="caution">
    <text evidence="2">The sequence shown here is derived from an EMBL/GenBank/DDBJ whole genome shotgun (WGS) entry which is preliminary data.</text>
</comment>
<dbReference type="EMBL" id="JADWND010000001">
    <property type="protein sequence ID" value="MBJ8379838.1"/>
    <property type="molecule type" value="Genomic_DNA"/>
</dbReference>
<organism evidence="2 3">
    <name type="scientific">Citrobacter sedlakii</name>
    <dbReference type="NCBI Taxonomy" id="67826"/>
    <lineage>
        <taxon>Bacteria</taxon>
        <taxon>Pseudomonadati</taxon>
        <taxon>Pseudomonadota</taxon>
        <taxon>Gammaproteobacteria</taxon>
        <taxon>Enterobacterales</taxon>
        <taxon>Enterobacteriaceae</taxon>
        <taxon>Citrobacter</taxon>
        <taxon>Citrobacter freundii complex</taxon>
    </lineage>
</organism>
<dbReference type="RefSeq" id="WP_060571279.1">
    <property type="nucleotide sequence ID" value="NZ_JADWND010000001.1"/>
</dbReference>
<sequence>MRLRLVLLLSACLSFPALSKGTDWDKIVSGVASGDPASLEQIASLAATANVKQAQELEDALASALTSNTPGALRALQKIDAHDWPHMIGSNLVCTVPTERTVEEIDVFYMRTRSALLRTFEGAQCLWILEASFEEWKGDQARQRR</sequence>
<keyword evidence="1" id="KW-0732">Signal</keyword>
<accession>A0ABS0ZM07</accession>
<name>A0ABS0ZM07_9ENTR</name>
<evidence type="ECO:0000313" key="2">
    <source>
        <dbReference type="EMBL" id="MBJ8379838.1"/>
    </source>
</evidence>
<gene>
    <name evidence="2" type="ORF">I6M88_02430</name>
</gene>
<dbReference type="Proteomes" id="UP000746649">
    <property type="component" value="Unassembled WGS sequence"/>
</dbReference>
<keyword evidence="3" id="KW-1185">Reference proteome</keyword>
<evidence type="ECO:0000256" key="1">
    <source>
        <dbReference type="SAM" id="SignalP"/>
    </source>
</evidence>
<evidence type="ECO:0000313" key="3">
    <source>
        <dbReference type="Proteomes" id="UP000746649"/>
    </source>
</evidence>